<evidence type="ECO:0000256" key="1">
    <source>
        <dbReference type="SAM" id="SignalP"/>
    </source>
</evidence>
<dbReference type="InterPro" id="IPR013830">
    <property type="entry name" value="SGNH_hydro"/>
</dbReference>
<organism evidence="3 4">
    <name type="scientific">Proteiniphilum saccharofermentans</name>
    <dbReference type="NCBI Taxonomy" id="1642647"/>
    <lineage>
        <taxon>Bacteria</taxon>
        <taxon>Pseudomonadati</taxon>
        <taxon>Bacteroidota</taxon>
        <taxon>Bacteroidia</taxon>
        <taxon>Bacteroidales</taxon>
        <taxon>Dysgonomonadaceae</taxon>
        <taxon>Proteiniphilum</taxon>
    </lineage>
</organism>
<dbReference type="EMBL" id="LT605205">
    <property type="protein sequence ID" value="SCD18939.1"/>
    <property type="molecule type" value="Genomic_DNA"/>
</dbReference>
<keyword evidence="4" id="KW-1185">Reference proteome</keyword>
<gene>
    <name evidence="3" type="ORF">PSM36_0103</name>
</gene>
<dbReference type="SUPFAM" id="SSF52266">
    <property type="entry name" value="SGNH hydrolase"/>
    <property type="match status" value="1"/>
</dbReference>
<evidence type="ECO:0000259" key="2">
    <source>
        <dbReference type="Pfam" id="PF13472"/>
    </source>
</evidence>
<dbReference type="Pfam" id="PF13472">
    <property type="entry name" value="Lipase_GDSL_2"/>
    <property type="match status" value="1"/>
</dbReference>
<dbReference type="KEGG" id="psac:PSM36_0103"/>
<accession>A0A1R3SYG9</accession>
<dbReference type="AlphaFoldDB" id="A0A1R3SYG9"/>
<evidence type="ECO:0000313" key="3">
    <source>
        <dbReference type="EMBL" id="SCD18939.1"/>
    </source>
</evidence>
<evidence type="ECO:0000313" key="4">
    <source>
        <dbReference type="Proteomes" id="UP000187464"/>
    </source>
</evidence>
<feature type="signal peptide" evidence="1">
    <location>
        <begin position="1"/>
        <end position="19"/>
    </location>
</feature>
<proteinExistence type="predicted"/>
<name>A0A1R3SYG9_9BACT</name>
<keyword evidence="1" id="KW-0732">Signal</keyword>
<feature type="chain" id="PRO_5010265460" evidence="1">
    <location>
        <begin position="20"/>
        <end position="274"/>
    </location>
</feature>
<protein>
    <submittedName>
        <fullName evidence="3">GDSL-like Lipase</fullName>
    </submittedName>
</protein>
<dbReference type="InterPro" id="IPR036514">
    <property type="entry name" value="SGNH_hydro_sf"/>
</dbReference>
<dbReference type="STRING" id="1642647.PSM36_0103"/>
<dbReference type="GO" id="GO:0016788">
    <property type="term" value="F:hydrolase activity, acting on ester bonds"/>
    <property type="evidence" value="ECO:0007669"/>
    <property type="project" value="UniProtKB-ARBA"/>
</dbReference>
<feature type="domain" description="SGNH hydrolase-type esterase" evidence="2">
    <location>
        <begin position="45"/>
        <end position="255"/>
    </location>
</feature>
<dbReference type="Gene3D" id="3.40.50.1110">
    <property type="entry name" value="SGNH hydrolase"/>
    <property type="match status" value="1"/>
</dbReference>
<dbReference type="Proteomes" id="UP000187464">
    <property type="component" value="Chromosome I"/>
</dbReference>
<dbReference type="CDD" id="cd00229">
    <property type="entry name" value="SGNH_hydrolase"/>
    <property type="match status" value="1"/>
</dbReference>
<reference evidence="3 4" key="1">
    <citation type="submission" date="2016-08" db="EMBL/GenBank/DDBJ databases">
        <authorList>
            <person name="Seilhamer J.J."/>
        </authorList>
    </citation>
    <scope>NUCLEOTIDE SEQUENCE [LARGE SCALE GENOMIC DNA]</scope>
    <source>
        <strain evidence="3">M3/6</strain>
    </source>
</reference>
<sequence length="274" mass="31358">MIRKIFFMLTILPVCVATIAQNKSVITDSEKTLNTQWDGKRAAYLGDSMSDPNTKVTDKWYWQFLKELMNIDYAVYARSGLQWDGMYEKAKELIAEKKDSIDAIFIWAGTNDYNRSTIIGDFFTETIEKVNYNGTDTYRKHRTPIMTDATFCGRINKTLSLLKGEYPDKQIIILTPIHRGDFIGSSTNVQPHENYANGIGLYLEEYVETLKKAGTYWSVPVIDLHALSGIFPVSDAFLPYCTSETDRLHLNARGHYRLAKTIQYQLLALPSDFQ</sequence>